<evidence type="ECO:0000313" key="2">
    <source>
        <dbReference type="Proteomes" id="UP001240171"/>
    </source>
</evidence>
<organism evidence="1 2">
    <name type="scientific">Paenibacillus lacisoli</name>
    <dbReference type="NCBI Taxonomy" id="3064525"/>
    <lineage>
        <taxon>Bacteria</taxon>
        <taxon>Bacillati</taxon>
        <taxon>Bacillota</taxon>
        <taxon>Bacilli</taxon>
        <taxon>Bacillales</taxon>
        <taxon>Paenibacillaceae</taxon>
        <taxon>Paenibacillus</taxon>
    </lineage>
</organism>
<protein>
    <submittedName>
        <fullName evidence="1">Uncharacterized protein</fullName>
    </submittedName>
</protein>
<sequence length="80" mass="9382">MTQQIAEQMVDCSNAMAANTAAVQDMLQQDKPMDTPEFQKLWKERDDLFRKWRKAAHLLQLLSPEEALLTFKEMERLRTA</sequence>
<gene>
    <name evidence="1" type="ORF">Q5741_18865</name>
</gene>
<dbReference type="EMBL" id="JAUQTB010000016">
    <property type="protein sequence ID" value="MDO7908466.1"/>
    <property type="molecule type" value="Genomic_DNA"/>
</dbReference>
<evidence type="ECO:0000313" key="1">
    <source>
        <dbReference type="EMBL" id="MDO7908466.1"/>
    </source>
</evidence>
<reference evidence="1 2" key="1">
    <citation type="submission" date="2023-07" db="EMBL/GenBank/DDBJ databases">
        <title>Paenibacillus sp. JX-17 nov. isolated from soil.</title>
        <authorList>
            <person name="Wan Y."/>
            <person name="Liu B."/>
        </authorList>
    </citation>
    <scope>NUCLEOTIDE SEQUENCE [LARGE SCALE GENOMIC DNA]</scope>
    <source>
        <strain evidence="1 2">JX-17</strain>
    </source>
</reference>
<name>A0ABT9CGS3_9BACL</name>
<accession>A0ABT9CGS3</accession>
<dbReference type="Proteomes" id="UP001240171">
    <property type="component" value="Unassembled WGS sequence"/>
</dbReference>
<comment type="caution">
    <text evidence="1">The sequence shown here is derived from an EMBL/GenBank/DDBJ whole genome shotgun (WGS) entry which is preliminary data.</text>
</comment>
<dbReference type="RefSeq" id="WP_305025686.1">
    <property type="nucleotide sequence ID" value="NZ_JAUQTB010000016.1"/>
</dbReference>
<keyword evidence="2" id="KW-1185">Reference proteome</keyword>
<proteinExistence type="predicted"/>